<proteinExistence type="predicted"/>
<evidence type="ECO:0000313" key="2">
    <source>
        <dbReference type="EMBL" id="MCQ0970112.1"/>
    </source>
</evidence>
<dbReference type="Pfam" id="PF13490">
    <property type="entry name" value="zf-HC2"/>
    <property type="match status" value="1"/>
</dbReference>
<evidence type="ECO:0000259" key="1">
    <source>
        <dbReference type="Pfam" id="PF13490"/>
    </source>
</evidence>
<organism evidence="2 3">
    <name type="scientific">Paracoccus albicereus</name>
    <dbReference type="NCBI Taxonomy" id="2922394"/>
    <lineage>
        <taxon>Bacteria</taxon>
        <taxon>Pseudomonadati</taxon>
        <taxon>Pseudomonadota</taxon>
        <taxon>Alphaproteobacteria</taxon>
        <taxon>Rhodobacterales</taxon>
        <taxon>Paracoccaceae</taxon>
        <taxon>Paracoccus</taxon>
    </lineage>
</organism>
<accession>A0ABT1MP93</accession>
<reference evidence="2 3" key="1">
    <citation type="submission" date="2022-03" db="EMBL/GenBank/DDBJ databases">
        <authorList>
            <person name="He Y."/>
        </authorList>
    </citation>
    <scope>NUCLEOTIDE SEQUENCE [LARGE SCALE GENOMIC DNA]</scope>
    <source>
        <strain evidence="2 3">TK19116</strain>
    </source>
</reference>
<dbReference type="EMBL" id="JAKZEU010000002">
    <property type="protein sequence ID" value="MCQ0970112.1"/>
    <property type="molecule type" value="Genomic_DNA"/>
</dbReference>
<dbReference type="Proteomes" id="UP001203945">
    <property type="component" value="Unassembled WGS sequence"/>
</dbReference>
<feature type="domain" description="Putative zinc-finger" evidence="1">
    <location>
        <begin position="9"/>
        <end position="28"/>
    </location>
</feature>
<dbReference type="RefSeq" id="WP_255329105.1">
    <property type="nucleotide sequence ID" value="NZ_JAKZEU010000002.1"/>
</dbReference>
<name>A0ABT1MP93_9RHOB</name>
<protein>
    <recommendedName>
        <fullName evidence="1">Putative zinc-finger domain-containing protein</fullName>
    </recommendedName>
</protein>
<dbReference type="InterPro" id="IPR027383">
    <property type="entry name" value="Znf_put"/>
</dbReference>
<evidence type="ECO:0000313" key="3">
    <source>
        <dbReference type="Proteomes" id="UP001203945"/>
    </source>
</evidence>
<comment type="caution">
    <text evidence="2">The sequence shown here is derived from an EMBL/GenBank/DDBJ whole genome shotgun (WGS) entry which is preliminary data.</text>
</comment>
<keyword evidence="3" id="KW-1185">Reference proteome</keyword>
<sequence length="230" mass="24668">MIDPSDQDWERLSAYLDGELPETERRAFARRMACEPELAAAAVELRAQSDSLRRIYPVARAVRPAWIRPAAWSGALAAALAIATFFAIPDAAPTDLGSIHATFLEQRFPSATQSPTKADFAQGGLLPDLSPVGLTLVAVREVKGGAAGHYAGRNACRLTLLSVTDAAAEDINAPDVWAVHGQLYAVKAAGMDADRLAAIEAYLKAVKDPAKDRPDRMAFARQVLKTRTCA</sequence>
<gene>
    <name evidence="2" type="ORF">MLD63_06690</name>
</gene>